<dbReference type="Pfam" id="PF20511">
    <property type="entry name" value="PMI_typeI_cat"/>
    <property type="match status" value="1"/>
</dbReference>
<organism evidence="9 10">
    <name type="scientific">Actinotalea lenta</name>
    <dbReference type="NCBI Taxonomy" id="3064654"/>
    <lineage>
        <taxon>Bacteria</taxon>
        <taxon>Bacillati</taxon>
        <taxon>Actinomycetota</taxon>
        <taxon>Actinomycetes</taxon>
        <taxon>Micrococcales</taxon>
        <taxon>Cellulomonadaceae</taxon>
        <taxon>Actinotalea</taxon>
    </lineage>
</organism>
<dbReference type="GO" id="GO:0004476">
    <property type="term" value="F:mannose-6-phosphate isomerase activity"/>
    <property type="evidence" value="ECO:0007669"/>
    <property type="project" value="UniProtKB-EC"/>
</dbReference>
<gene>
    <name evidence="9" type="primary">manA</name>
    <name evidence="9" type="ORF">Q6348_15320</name>
</gene>
<dbReference type="RefSeq" id="WP_304602259.1">
    <property type="nucleotide sequence ID" value="NZ_JAUQYP010000002.1"/>
</dbReference>
<dbReference type="Proteomes" id="UP001232536">
    <property type="component" value="Unassembled WGS sequence"/>
</dbReference>
<keyword evidence="7 9" id="KW-0413">Isomerase</keyword>
<evidence type="ECO:0000256" key="7">
    <source>
        <dbReference type="ARBA" id="ARBA00023235"/>
    </source>
</evidence>
<dbReference type="EMBL" id="JAUQYP010000002">
    <property type="protein sequence ID" value="MDO8108567.1"/>
    <property type="molecule type" value="Genomic_DNA"/>
</dbReference>
<comment type="catalytic activity">
    <reaction evidence="1">
        <text>D-mannose 6-phosphate = D-fructose 6-phosphate</text>
        <dbReference type="Rhea" id="RHEA:12356"/>
        <dbReference type="ChEBI" id="CHEBI:58735"/>
        <dbReference type="ChEBI" id="CHEBI:61527"/>
        <dbReference type="EC" id="5.3.1.8"/>
    </reaction>
</comment>
<keyword evidence="10" id="KW-1185">Reference proteome</keyword>
<evidence type="ECO:0000313" key="9">
    <source>
        <dbReference type="EMBL" id="MDO8108567.1"/>
    </source>
</evidence>
<comment type="similarity">
    <text evidence="3">Belongs to the mannose-6-phosphate isomerase type 1 family.</text>
</comment>
<protein>
    <recommendedName>
        <fullName evidence="4">mannose-6-phosphate isomerase</fullName>
        <ecNumber evidence="4">5.3.1.8</ecNumber>
    </recommendedName>
</protein>
<evidence type="ECO:0000313" key="10">
    <source>
        <dbReference type="Proteomes" id="UP001232536"/>
    </source>
</evidence>
<dbReference type="PRINTS" id="PR00714">
    <property type="entry name" value="MAN6PISMRASE"/>
</dbReference>
<keyword evidence="5" id="KW-0479">Metal-binding</keyword>
<dbReference type="Gene3D" id="2.60.120.10">
    <property type="entry name" value="Jelly Rolls"/>
    <property type="match status" value="2"/>
</dbReference>
<proteinExistence type="inferred from homology"/>
<dbReference type="CDD" id="cd07011">
    <property type="entry name" value="cupin_PMI_type_I_N"/>
    <property type="match status" value="1"/>
</dbReference>
<dbReference type="PANTHER" id="PTHR10309">
    <property type="entry name" value="MANNOSE-6-PHOSPHATE ISOMERASE"/>
    <property type="match status" value="1"/>
</dbReference>
<dbReference type="InterPro" id="IPR016305">
    <property type="entry name" value="Mannose-6-P_Isomerase"/>
</dbReference>
<evidence type="ECO:0000256" key="5">
    <source>
        <dbReference type="ARBA" id="ARBA00022723"/>
    </source>
</evidence>
<dbReference type="InterPro" id="IPR046457">
    <property type="entry name" value="PMI_typeI_cat"/>
</dbReference>
<keyword evidence="6" id="KW-0862">Zinc</keyword>
<dbReference type="InterPro" id="IPR011051">
    <property type="entry name" value="RmlC_Cupin_sf"/>
</dbReference>
<dbReference type="InterPro" id="IPR014710">
    <property type="entry name" value="RmlC-like_jellyroll"/>
</dbReference>
<reference evidence="9 10" key="1">
    <citation type="submission" date="2023-07" db="EMBL/GenBank/DDBJ databases">
        <title>Description of novel actinomycetes strains, isolated from tidal flat sediment.</title>
        <authorList>
            <person name="Lu C."/>
        </authorList>
    </citation>
    <scope>NUCLEOTIDE SEQUENCE [LARGE SCALE GENOMIC DNA]</scope>
    <source>
        <strain evidence="9 10">SYSU T00b441</strain>
    </source>
</reference>
<dbReference type="PANTHER" id="PTHR10309:SF0">
    <property type="entry name" value="MANNOSE-6-PHOSPHATE ISOMERASE"/>
    <property type="match status" value="1"/>
</dbReference>
<comment type="caution">
    <text evidence="9">The sequence shown here is derived from an EMBL/GenBank/DDBJ whole genome shotgun (WGS) entry which is preliminary data.</text>
</comment>
<evidence type="ECO:0000256" key="4">
    <source>
        <dbReference type="ARBA" id="ARBA00011956"/>
    </source>
</evidence>
<accession>A0ABT9DFC5</accession>
<dbReference type="Gene3D" id="1.10.441.10">
    <property type="entry name" value="Phosphomannose Isomerase, domain 2"/>
    <property type="match status" value="1"/>
</dbReference>
<evidence type="ECO:0000256" key="2">
    <source>
        <dbReference type="ARBA" id="ARBA00001947"/>
    </source>
</evidence>
<dbReference type="EC" id="5.3.1.8" evidence="4"/>
<sequence length="396" mass="40490">MLALTPTSRRNAWGSPTAIPHALGLAPDGRAMAEAWFGAYPTAPSVVEDATGATTLPAWIAADPAAVLGPDVVAQFGPRLPFLVKLLAADSPLSLQLHPDAEHAAAGFAAEEAAGIGVDDPRRSFPDPYGRPEVLYALSAVEAVCGFRTPRRALQLLDGLETPLARHLHAMLASTPGVAGLVAALGHLLDPASRPGADQVREVATECARRLWEGSPSVRADRTVVVLGEEHPGDVGAVASLLLNSVSLAPGEAIFIPPGTVHAYLSGLAVEVLAASDDEVRGALTLKAVDPPALLRAVAPVAGAPVRLAPETFRGATDLFRAPVTEFELAVTTVGPGPARLPGGGPRVLLCLEGALTLEGAAGALTLERGCGAFASARDGAVQVTGRGRLVQVAVP</sequence>
<dbReference type="SUPFAM" id="SSF51182">
    <property type="entry name" value="RmlC-like cupins"/>
    <property type="match status" value="1"/>
</dbReference>
<evidence type="ECO:0000256" key="1">
    <source>
        <dbReference type="ARBA" id="ARBA00000757"/>
    </source>
</evidence>
<comment type="cofactor">
    <cofactor evidence="2">
        <name>Zn(2+)</name>
        <dbReference type="ChEBI" id="CHEBI:29105"/>
    </cofactor>
</comment>
<evidence type="ECO:0000256" key="3">
    <source>
        <dbReference type="ARBA" id="ARBA00010772"/>
    </source>
</evidence>
<dbReference type="NCBIfam" id="TIGR00218">
    <property type="entry name" value="manA"/>
    <property type="match status" value="1"/>
</dbReference>
<name>A0ABT9DFC5_9CELL</name>
<evidence type="ECO:0000259" key="8">
    <source>
        <dbReference type="Pfam" id="PF20511"/>
    </source>
</evidence>
<feature type="domain" description="Phosphomannose isomerase type I catalytic" evidence="8">
    <location>
        <begin position="2"/>
        <end position="148"/>
    </location>
</feature>
<dbReference type="InterPro" id="IPR001250">
    <property type="entry name" value="Man6P_Isoase-1"/>
</dbReference>
<evidence type="ECO:0000256" key="6">
    <source>
        <dbReference type="ARBA" id="ARBA00022833"/>
    </source>
</evidence>
<dbReference type="PIRSF" id="PIRSF001480">
    <property type="entry name" value="Mannose-6-phosphate_isomerase"/>
    <property type="match status" value="1"/>
</dbReference>